<accession>A0ABN8LTC5</accession>
<keyword evidence="5" id="KW-0472">Membrane</keyword>
<evidence type="ECO:0000256" key="2">
    <source>
        <dbReference type="ARBA" id="ARBA00006390"/>
    </source>
</evidence>
<feature type="compositionally biased region" description="Low complexity" evidence="8">
    <location>
        <begin position="15"/>
        <end position="27"/>
    </location>
</feature>
<dbReference type="PANTHER" id="PTHR17601">
    <property type="entry name" value="RAFTLIN-RELATED"/>
    <property type="match status" value="1"/>
</dbReference>
<evidence type="ECO:0000256" key="6">
    <source>
        <dbReference type="ARBA" id="ARBA00023139"/>
    </source>
</evidence>
<evidence type="ECO:0000256" key="7">
    <source>
        <dbReference type="ARBA" id="ARBA00023288"/>
    </source>
</evidence>
<keyword evidence="6" id="KW-0564">Palmitate</keyword>
<keyword evidence="7" id="KW-0449">Lipoprotein</keyword>
<reference evidence="9 10" key="1">
    <citation type="submission" date="2022-05" db="EMBL/GenBank/DDBJ databases">
        <authorList>
            <consortium name="Genoscope - CEA"/>
            <person name="William W."/>
        </authorList>
    </citation>
    <scope>NUCLEOTIDE SEQUENCE [LARGE SCALE GENOMIC DNA]</scope>
</reference>
<keyword evidence="4" id="KW-0519">Myristate</keyword>
<feature type="region of interest" description="Disordered" evidence="8">
    <location>
        <begin position="407"/>
        <end position="444"/>
    </location>
</feature>
<sequence length="444" mass="48716">MDSLRKKVGNFIAGTDTSQSQSTDQQSKQGKHTPLPVDPYYYPGLRFAFHFVTVDVTTVGQTTFGLVSGQTKVSSDVTSKYGKLSEPYLQGFVLETFKAVPGVGKTGWNASETPYQGSFSRPHGAPVYHSWQLLVVKSSIQTVERAGLLNLSTRSNEVSNPSGIISVIAQYCKQGGRLVCVELSGQKQSAGMLASIGGKSEVYGCDVFFNMPCHPNPTLYTYQLVNVPVQVMYLGPGKLVKVTCDWMGHFAQHLQQGWKLTDIFWDQGKRSHGEFSLSGDYNSVWFFEKECSRMQDLTPVYEGTIIEYQHTIGFFETKAKGDWTPMITEMGNRGWELACMLETPEITKIGLGNVTFKLLFFFQRRIMQSQPYAGYPSVPPQGIPGGYGPPPPGAQYPVAGQAAGYYAPPGHATAAPPPGGYPNYAPPPYSDRPEPSAPPLPEKQ</sequence>
<keyword evidence="10" id="KW-1185">Reference proteome</keyword>
<evidence type="ECO:0000256" key="5">
    <source>
        <dbReference type="ARBA" id="ARBA00023136"/>
    </source>
</evidence>
<dbReference type="EMBL" id="CALNXI010000150">
    <property type="protein sequence ID" value="CAH3020522.1"/>
    <property type="molecule type" value="Genomic_DNA"/>
</dbReference>
<evidence type="ECO:0000313" key="10">
    <source>
        <dbReference type="Proteomes" id="UP001159427"/>
    </source>
</evidence>
<comment type="similarity">
    <text evidence="2">Belongs to the raftlin family.</text>
</comment>
<evidence type="ECO:0000256" key="1">
    <source>
        <dbReference type="ARBA" id="ARBA00004193"/>
    </source>
</evidence>
<name>A0ABN8LTC5_9CNID</name>
<feature type="region of interest" description="Disordered" evidence="8">
    <location>
        <begin position="7"/>
        <end position="34"/>
    </location>
</feature>
<comment type="caution">
    <text evidence="9">The sequence shown here is derived from an EMBL/GenBank/DDBJ whole genome shotgun (WGS) entry which is preliminary data.</text>
</comment>
<evidence type="ECO:0008006" key="11">
    <source>
        <dbReference type="Google" id="ProtNLM"/>
    </source>
</evidence>
<evidence type="ECO:0000256" key="8">
    <source>
        <dbReference type="SAM" id="MobiDB-lite"/>
    </source>
</evidence>
<dbReference type="Pfam" id="PF15250">
    <property type="entry name" value="Raftlin"/>
    <property type="match status" value="1"/>
</dbReference>
<dbReference type="InterPro" id="IPR028169">
    <property type="entry name" value="Raftlin"/>
</dbReference>
<evidence type="ECO:0000313" key="9">
    <source>
        <dbReference type="EMBL" id="CAH3020522.1"/>
    </source>
</evidence>
<dbReference type="Proteomes" id="UP001159427">
    <property type="component" value="Unassembled WGS sequence"/>
</dbReference>
<evidence type="ECO:0000256" key="4">
    <source>
        <dbReference type="ARBA" id="ARBA00022707"/>
    </source>
</evidence>
<proteinExistence type="inferred from homology"/>
<evidence type="ECO:0000256" key="3">
    <source>
        <dbReference type="ARBA" id="ARBA00022475"/>
    </source>
</evidence>
<keyword evidence="3" id="KW-1003">Cell membrane</keyword>
<gene>
    <name evidence="9" type="ORF">PEVE_00007554</name>
</gene>
<protein>
    <recommendedName>
        <fullName evidence="11">Raftlin</fullName>
    </recommendedName>
</protein>
<organism evidence="9 10">
    <name type="scientific">Porites evermanni</name>
    <dbReference type="NCBI Taxonomy" id="104178"/>
    <lineage>
        <taxon>Eukaryota</taxon>
        <taxon>Metazoa</taxon>
        <taxon>Cnidaria</taxon>
        <taxon>Anthozoa</taxon>
        <taxon>Hexacorallia</taxon>
        <taxon>Scleractinia</taxon>
        <taxon>Fungiina</taxon>
        <taxon>Poritidae</taxon>
        <taxon>Porites</taxon>
    </lineage>
</organism>
<comment type="subcellular location">
    <subcellularLocation>
        <location evidence="1">Cell membrane</location>
        <topology evidence="1">Lipid-anchor</topology>
    </subcellularLocation>
</comment>
<feature type="compositionally biased region" description="Pro residues" evidence="8">
    <location>
        <begin position="415"/>
        <end position="444"/>
    </location>
</feature>